<name>A0ABP9U213_9MICO</name>
<evidence type="ECO:0000313" key="1">
    <source>
        <dbReference type="EMBL" id="GAA5340991.1"/>
    </source>
</evidence>
<evidence type="ECO:0000313" key="2">
    <source>
        <dbReference type="Proteomes" id="UP001498935"/>
    </source>
</evidence>
<dbReference type="Proteomes" id="UP001498935">
    <property type="component" value="Unassembled WGS sequence"/>
</dbReference>
<sequence length="243" mass="26333">MIPEAKGMSEVMSEPPLFDFPIHNTILRFGGDAEERLEELGIPLSVLHEALTAGDVAARQATEDSPKTAAGLQRWMSTVQNLRRGLRAEGWTLSDPANSPQIVSPSGIVSLAVVTGDAETGSTESGSEPRNLRPFGPTLASAIEKNRTKQVRGQLEITAVVEAALARTISAYDGAPIQWVLMHHRSSDGKLRAEVSLPTSGEGRFIRRWRERIVLPPLDFEGPTIPADSDLTSDDVDFDILEA</sequence>
<gene>
    <name evidence="1" type="ORF">KACC15558_20310</name>
</gene>
<reference evidence="1 2" key="1">
    <citation type="submission" date="2024-02" db="EMBL/GenBank/DDBJ databases">
        <title>Characterization of antibiotic resistant novel bacterial strains and their environmental applications.</title>
        <authorList>
            <person name="Manzoor S."/>
            <person name="Abbas S."/>
            <person name="Arshad M."/>
            <person name="Li W.J."/>
            <person name="Ahmed I."/>
        </authorList>
    </citation>
    <scope>NUCLEOTIDE SEQUENCE [LARGE SCALE GENOMIC DNA]</scope>
    <source>
        <strain evidence="1 2">KACC 15558</strain>
    </source>
</reference>
<keyword evidence="2" id="KW-1185">Reference proteome</keyword>
<dbReference type="EMBL" id="BAABNP010000007">
    <property type="protein sequence ID" value="GAA5340991.1"/>
    <property type="molecule type" value="Genomic_DNA"/>
</dbReference>
<proteinExistence type="predicted"/>
<protein>
    <submittedName>
        <fullName evidence="1">Uncharacterized protein</fullName>
    </submittedName>
</protein>
<dbReference type="RefSeq" id="WP_342038194.1">
    <property type="nucleotide sequence ID" value="NZ_BAABBK010000006.1"/>
</dbReference>
<comment type="caution">
    <text evidence="1">The sequence shown here is derived from an EMBL/GenBank/DDBJ whole genome shotgun (WGS) entry which is preliminary data.</text>
</comment>
<accession>A0ABP9U213</accession>
<organism evidence="1 2">
    <name type="scientific">Brevibacterium ammoniilyticum</name>
    <dbReference type="NCBI Taxonomy" id="1046555"/>
    <lineage>
        <taxon>Bacteria</taxon>
        <taxon>Bacillati</taxon>
        <taxon>Actinomycetota</taxon>
        <taxon>Actinomycetes</taxon>
        <taxon>Micrococcales</taxon>
        <taxon>Brevibacteriaceae</taxon>
        <taxon>Brevibacterium</taxon>
    </lineage>
</organism>